<comment type="caution">
    <text evidence="7">The sequence shown here is derived from an EMBL/GenBank/DDBJ whole genome shotgun (WGS) entry which is preliminary data.</text>
</comment>
<keyword evidence="3" id="KW-0285">Flavoprotein</keyword>
<dbReference type="GO" id="GO:0016491">
    <property type="term" value="F:oxidoreductase activity"/>
    <property type="evidence" value="ECO:0007669"/>
    <property type="project" value="UniProtKB-KW"/>
</dbReference>
<evidence type="ECO:0000256" key="3">
    <source>
        <dbReference type="ARBA" id="ARBA00022630"/>
    </source>
</evidence>
<dbReference type="Pfam" id="PF02913">
    <property type="entry name" value="FAD-oxidase_C"/>
    <property type="match status" value="1"/>
</dbReference>
<keyword evidence="4" id="KW-0274">FAD</keyword>
<protein>
    <submittedName>
        <fullName evidence="7">Oxidoreductase</fullName>
    </submittedName>
</protein>
<name>A0A512BXG3_9HYPH</name>
<dbReference type="PANTHER" id="PTHR43716:SF1">
    <property type="entry name" value="D-2-HYDROXYGLUTARATE DEHYDROGENASE, MITOCHONDRIAL"/>
    <property type="match status" value="1"/>
</dbReference>
<proteinExistence type="inferred from homology"/>
<reference evidence="7 8" key="1">
    <citation type="submission" date="2019-07" db="EMBL/GenBank/DDBJ databases">
        <title>Whole genome shotgun sequence of Microvirga aerophila NBRC 106136.</title>
        <authorList>
            <person name="Hosoyama A."/>
            <person name="Uohara A."/>
            <person name="Ohji S."/>
            <person name="Ichikawa N."/>
        </authorList>
    </citation>
    <scope>NUCLEOTIDE SEQUENCE [LARGE SCALE GENOMIC DNA]</scope>
    <source>
        <strain evidence="7 8">NBRC 106136</strain>
    </source>
</reference>
<dbReference type="InterPro" id="IPR016166">
    <property type="entry name" value="FAD-bd_PCMH"/>
</dbReference>
<dbReference type="PROSITE" id="PS51387">
    <property type="entry name" value="FAD_PCMH"/>
    <property type="match status" value="1"/>
</dbReference>
<dbReference type="InterPro" id="IPR016169">
    <property type="entry name" value="FAD-bd_PCMH_sub2"/>
</dbReference>
<dbReference type="SUPFAM" id="SSF55103">
    <property type="entry name" value="FAD-linked oxidases, C-terminal domain"/>
    <property type="match status" value="1"/>
</dbReference>
<dbReference type="InterPro" id="IPR016164">
    <property type="entry name" value="FAD-linked_Oxase-like_C"/>
</dbReference>
<accession>A0A512BXG3</accession>
<dbReference type="AlphaFoldDB" id="A0A512BXG3"/>
<dbReference type="EMBL" id="BJYU01000070">
    <property type="protein sequence ID" value="GEO16641.1"/>
    <property type="molecule type" value="Genomic_DNA"/>
</dbReference>
<dbReference type="FunFam" id="1.10.45.10:FF:000001">
    <property type="entry name" value="D-lactate dehydrogenase mitochondrial"/>
    <property type="match status" value="1"/>
</dbReference>
<dbReference type="Gene3D" id="1.10.45.10">
    <property type="entry name" value="Vanillyl-alcohol Oxidase, Chain A, domain 4"/>
    <property type="match status" value="1"/>
</dbReference>
<organism evidence="7 8">
    <name type="scientific">Microvirga aerophila</name>
    <dbReference type="NCBI Taxonomy" id="670291"/>
    <lineage>
        <taxon>Bacteria</taxon>
        <taxon>Pseudomonadati</taxon>
        <taxon>Pseudomonadota</taxon>
        <taxon>Alphaproteobacteria</taxon>
        <taxon>Hyphomicrobiales</taxon>
        <taxon>Methylobacteriaceae</taxon>
        <taxon>Microvirga</taxon>
    </lineage>
</organism>
<dbReference type="InterPro" id="IPR004113">
    <property type="entry name" value="FAD-bd_oxidored_4_C"/>
</dbReference>
<evidence type="ECO:0000256" key="5">
    <source>
        <dbReference type="ARBA" id="ARBA00023002"/>
    </source>
</evidence>
<evidence type="ECO:0000256" key="4">
    <source>
        <dbReference type="ARBA" id="ARBA00022827"/>
    </source>
</evidence>
<dbReference type="RefSeq" id="WP_147022028.1">
    <property type="nucleotide sequence ID" value="NZ_BJYU01000070.1"/>
</dbReference>
<gene>
    <name evidence="7" type="ORF">MAE02_43370</name>
</gene>
<dbReference type="GO" id="GO:0022904">
    <property type="term" value="P:respiratory electron transport chain"/>
    <property type="evidence" value="ECO:0007669"/>
    <property type="project" value="TreeGrafter"/>
</dbReference>
<feature type="domain" description="FAD-binding PCMH-type" evidence="6">
    <location>
        <begin position="33"/>
        <end position="213"/>
    </location>
</feature>
<evidence type="ECO:0000256" key="1">
    <source>
        <dbReference type="ARBA" id="ARBA00001974"/>
    </source>
</evidence>
<keyword evidence="8" id="KW-1185">Reference proteome</keyword>
<dbReference type="GO" id="GO:0071949">
    <property type="term" value="F:FAD binding"/>
    <property type="evidence" value="ECO:0007669"/>
    <property type="project" value="InterPro"/>
</dbReference>
<sequence>MSSVIEALVKELGDQVRVGADIPLRNHADASGLAPTPPQVLILPRSTSDVATALRLCHEHRQPVVIQGGLTGLAGGAHPQAGEIALSLERMSGVEEIDPASATLTALAGTPLAVVQQAADEAGFLCGIDLGARGTCTIGGNIATNAGGNQVLRYGMARRNTLGLEVVLADGTIVRSLNKMLKNNAGYDWTQIFIGSEGTLGVVTRVVVGLHPKPQGQQTALCAVSSFEDATAVLRRFQQAHPGRLLVFEAMWREFMTVATQICGLSPAFSDEYDLTLLIEADMGEDPEGTETFSAVLGDFYEQGLIKDAVVAQSQADRNRFWTYRETPYEYGRFLPEEIRFDVSVPLDHMTEAVEHLRQEMPKQYPDAIWVVFGHVADSNIHINVAVKDMDDGIKKGIQGLVYDLVARLGGSISAEHGIGRIKRPYLPLSRTEPELVLMTTLKRTLDPAGILNPGRVL</sequence>
<keyword evidence="5" id="KW-0560">Oxidoreductase</keyword>
<dbReference type="Gene3D" id="3.30.70.2740">
    <property type="match status" value="1"/>
</dbReference>
<dbReference type="Gene3D" id="3.30.43.10">
    <property type="entry name" value="Uridine Diphospho-n-acetylenolpyruvylglucosamine Reductase, domain 2"/>
    <property type="match status" value="1"/>
</dbReference>
<comment type="cofactor">
    <cofactor evidence="1">
        <name>FAD</name>
        <dbReference type="ChEBI" id="CHEBI:57692"/>
    </cofactor>
</comment>
<evidence type="ECO:0000259" key="6">
    <source>
        <dbReference type="PROSITE" id="PS51387"/>
    </source>
</evidence>
<dbReference type="PANTHER" id="PTHR43716">
    <property type="entry name" value="D-2-HYDROXYGLUTARATE DEHYDROGENASE, MITOCHONDRIAL"/>
    <property type="match status" value="1"/>
</dbReference>
<dbReference type="InterPro" id="IPR051264">
    <property type="entry name" value="FAD-oxidored/transferase_4"/>
</dbReference>
<evidence type="ECO:0000256" key="2">
    <source>
        <dbReference type="ARBA" id="ARBA00008000"/>
    </source>
</evidence>
<dbReference type="InterPro" id="IPR006094">
    <property type="entry name" value="Oxid_FAD_bind_N"/>
</dbReference>
<evidence type="ECO:0000313" key="8">
    <source>
        <dbReference type="Proteomes" id="UP000321085"/>
    </source>
</evidence>
<dbReference type="Pfam" id="PF01565">
    <property type="entry name" value="FAD_binding_4"/>
    <property type="match status" value="1"/>
</dbReference>
<comment type="similarity">
    <text evidence="2">Belongs to the FAD-binding oxidoreductase/transferase type 4 family.</text>
</comment>
<dbReference type="SUPFAM" id="SSF56176">
    <property type="entry name" value="FAD-binding/transporter-associated domain-like"/>
    <property type="match status" value="1"/>
</dbReference>
<dbReference type="InterPro" id="IPR036318">
    <property type="entry name" value="FAD-bd_PCMH-like_sf"/>
</dbReference>
<dbReference type="Gene3D" id="3.30.70.2190">
    <property type="match status" value="1"/>
</dbReference>
<dbReference type="InterPro" id="IPR016167">
    <property type="entry name" value="FAD-bd_PCMH_sub1"/>
</dbReference>
<dbReference type="Proteomes" id="UP000321085">
    <property type="component" value="Unassembled WGS sequence"/>
</dbReference>
<evidence type="ECO:0000313" key="7">
    <source>
        <dbReference type="EMBL" id="GEO16641.1"/>
    </source>
</evidence>
<dbReference type="Gene3D" id="3.30.465.10">
    <property type="match status" value="1"/>
</dbReference>
<dbReference type="InterPro" id="IPR016171">
    <property type="entry name" value="Vanillyl_alc_oxidase_C-sub2"/>
</dbReference>